<dbReference type="Gene3D" id="1.10.150.220">
    <property type="entry name" value="CPI-17"/>
    <property type="match status" value="1"/>
</dbReference>
<dbReference type="Ensembl" id="ENSHHUT00000029728.1">
    <property type="protein sequence ID" value="ENSHHUP00000028551.1"/>
    <property type="gene ID" value="ENSHHUG00000018195.1"/>
</dbReference>
<dbReference type="InterPro" id="IPR008025">
    <property type="entry name" value="CPI-17"/>
</dbReference>
<dbReference type="STRING" id="62062.ENSHHUP00000028551"/>
<evidence type="ECO:0000256" key="2">
    <source>
        <dbReference type="ARBA" id="ARBA00022553"/>
    </source>
</evidence>
<dbReference type="Pfam" id="PF05361">
    <property type="entry name" value="PP1_inhibitor"/>
    <property type="match status" value="1"/>
</dbReference>
<proteinExistence type="inferred from homology"/>
<dbReference type="GO" id="GO:0005737">
    <property type="term" value="C:cytoplasm"/>
    <property type="evidence" value="ECO:0007669"/>
    <property type="project" value="InterPro"/>
</dbReference>
<dbReference type="PANTHER" id="PTHR16188:SF4">
    <property type="entry name" value="PROTEIN PHOSPHATASE 1 REGULATORY SUBUNIT 14A"/>
    <property type="match status" value="1"/>
</dbReference>
<dbReference type="PANTHER" id="PTHR16188">
    <property type="entry name" value="PROTEIN PHOSPHATASE 1 INHIBITOR POTENTIATED BY PROTEIN KINASE C"/>
    <property type="match status" value="1"/>
</dbReference>
<dbReference type="GeneTree" id="ENSGT00950000182985"/>
<keyword evidence="6" id="KW-1185">Reference proteome</keyword>
<protein>
    <submittedName>
        <fullName evidence="5">Protein phosphatase 1, regulatory (inhibitor) subunit 14Aa</fullName>
    </submittedName>
</protein>
<comment type="similarity">
    <text evidence="1">Belongs to the PP1 inhibitor family.</text>
</comment>
<organism evidence="5 6">
    <name type="scientific">Hucho hucho</name>
    <name type="common">huchen</name>
    <dbReference type="NCBI Taxonomy" id="62062"/>
    <lineage>
        <taxon>Eukaryota</taxon>
        <taxon>Metazoa</taxon>
        <taxon>Chordata</taxon>
        <taxon>Craniata</taxon>
        <taxon>Vertebrata</taxon>
        <taxon>Euteleostomi</taxon>
        <taxon>Actinopterygii</taxon>
        <taxon>Neopterygii</taxon>
        <taxon>Teleostei</taxon>
        <taxon>Protacanthopterygii</taxon>
        <taxon>Salmoniformes</taxon>
        <taxon>Salmonidae</taxon>
        <taxon>Salmoninae</taxon>
        <taxon>Hucho</taxon>
    </lineage>
</organism>
<accession>A0A4W5LQQ4</accession>
<dbReference type="Proteomes" id="UP000314982">
    <property type="component" value="Unassembled WGS sequence"/>
</dbReference>
<keyword evidence="2" id="KW-0597">Phosphoprotein</keyword>
<keyword evidence="3" id="KW-0650">Protein phosphatase inhibitor</keyword>
<reference evidence="5" key="3">
    <citation type="submission" date="2025-09" db="UniProtKB">
        <authorList>
            <consortium name="Ensembl"/>
        </authorList>
    </citation>
    <scope>IDENTIFICATION</scope>
</reference>
<evidence type="ECO:0000256" key="4">
    <source>
        <dbReference type="SAM" id="MobiDB-lite"/>
    </source>
</evidence>
<dbReference type="AlphaFoldDB" id="A0A4W5LQQ4"/>
<evidence type="ECO:0000313" key="6">
    <source>
        <dbReference type="Proteomes" id="UP000314982"/>
    </source>
</evidence>
<evidence type="ECO:0000256" key="3">
    <source>
        <dbReference type="ARBA" id="ARBA00023272"/>
    </source>
</evidence>
<reference evidence="5" key="2">
    <citation type="submission" date="2025-08" db="UniProtKB">
        <authorList>
            <consortium name="Ensembl"/>
        </authorList>
    </citation>
    <scope>IDENTIFICATION</scope>
</reference>
<dbReference type="InterPro" id="IPR036658">
    <property type="entry name" value="CPI-17_sf"/>
</dbReference>
<evidence type="ECO:0000313" key="5">
    <source>
        <dbReference type="Ensembl" id="ENSHHUP00000028551.1"/>
    </source>
</evidence>
<feature type="region of interest" description="Disordered" evidence="4">
    <location>
        <begin position="1"/>
        <end position="26"/>
    </location>
</feature>
<dbReference type="GO" id="GO:0004865">
    <property type="term" value="F:protein serine/threonine phosphatase inhibitor activity"/>
    <property type="evidence" value="ECO:0007669"/>
    <property type="project" value="TreeGrafter"/>
</dbReference>
<sequence length="186" mass="21355">MAANRVGRTRADEVHSSDLGTSPEHGVNLQKRQTRVTVKYNRKELQRRLDVERWIDDCLDELYLGKEEDVPGEVNIDDLIDLPSNEERVKKLQEILQTCSNNTEVCFTIICNEMEELCIISHTFLFSLCTHTLTHIHTVLASNRRQWCLTPSIFTPHALQWPFVLAFSPPSPFSSLSLCSLLLDLF</sequence>
<reference evidence="6" key="1">
    <citation type="submission" date="2018-06" db="EMBL/GenBank/DDBJ databases">
        <title>Genome assembly of Danube salmon.</title>
        <authorList>
            <person name="Macqueen D.J."/>
            <person name="Gundappa M.K."/>
        </authorList>
    </citation>
    <scope>NUCLEOTIDE SEQUENCE [LARGE SCALE GENOMIC DNA]</scope>
</reference>
<evidence type="ECO:0000256" key="1">
    <source>
        <dbReference type="ARBA" id="ARBA00005483"/>
    </source>
</evidence>
<name>A0A4W5LQQ4_9TELE</name>
<dbReference type="SUPFAM" id="SSF81790">
    <property type="entry name" value="Myosin phosphatase inhibitor 17kDa protein, CPI-17"/>
    <property type="match status" value="1"/>
</dbReference>